<dbReference type="GO" id="GO:0005524">
    <property type="term" value="F:ATP binding"/>
    <property type="evidence" value="ECO:0007669"/>
    <property type="project" value="UniProtKB-KW"/>
</dbReference>
<evidence type="ECO:0000256" key="3">
    <source>
        <dbReference type="ARBA" id="ARBA00022840"/>
    </source>
</evidence>
<gene>
    <name evidence="5" type="ORF">EV702DRAFT_1192124</name>
</gene>
<dbReference type="Pfam" id="PF00004">
    <property type="entry name" value="AAA"/>
    <property type="match status" value="1"/>
</dbReference>
<dbReference type="InterPro" id="IPR027417">
    <property type="entry name" value="P-loop_NTPase"/>
</dbReference>
<dbReference type="GO" id="GO:0005634">
    <property type="term" value="C:nucleus"/>
    <property type="evidence" value="ECO:0007669"/>
    <property type="project" value="TreeGrafter"/>
</dbReference>
<dbReference type="PANTHER" id="PTHR23069:SF0">
    <property type="entry name" value="TAT-BINDING HOMOLOG 7"/>
    <property type="match status" value="1"/>
</dbReference>
<dbReference type="GO" id="GO:0042393">
    <property type="term" value="F:histone binding"/>
    <property type="evidence" value="ECO:0007669"/>
    <property type="project" value="TreeGrafter"/>
</dbReference>
<sequence>MGGVFTKLIPRNTDSLKIELYVACGIWNPATPFVTGKTLLARALAASCRANGKGVSFFMRKGADCLSKWVGEAERQLRLLFEEIVKTNVALQELVPSSARSSSSSASPLPTQLVPLLSDTLEKVKDAINRVLPVSKKRTALEEAMWEDDSEANALDRELFIQLIKTLRVYRPRLVLHGSAGMGQGYLGAAALHHLEGYHVQTLDLGTLMGDSTWVSLSHPPDKRVLFMPSVIYLPSLDGWSAAVSETARSTVRSMLDSLAPTDPVLVLAIVDGPFSSLPRDVRSWFGMTCKNRLTLPSPTEAQRDAFFSSIIADIRRPPNQFADGIKRRKRILEELPIAPPLEPRQPTAAELAIQEENDQRVITLLKYRLGPILTELKRKFKRFTKKAREEYDFDPIPVANEVEIVTQEQPNGIINGIHPDPQPTEHPAPLPPSVCVSSTPYIKNISTRFYHLQRSPYPSSSRSNAATSSSTVPMLFCCVSSSRVAHVAAVGEKRSTFPTFH</sequence>
<dbReference type="GO" id="GO:0003682">
    <property type="term" value="F:chromatin binding"/>
    <property type="evidence" value="ECO:0007669"/>
    <property type="project" value="TreeGrafter"/>
</dbReference>
<keyword evidence="6" id="KW-1185">Reference proteome</keyword>
<evidence type="ECO:0000259" key="4">
    <source>
        <dbReference type="Pfam" id="PF00004"/>
    </source>
</evidence>
<dbReference type="GO" id="GO:0016887">
    <property type="term" value="F:ATP hydrolysis activity"/>
    <property type="evidence" value="ECO:0007669"/>
    <property type="project" value="InterPro"/>
</dbReference>
<dbReference type="Proteomes" id="UP000714275">
    <property type="component" value="Unassembled WGS sequence"/>
</dbReference>
<organism evidence="5 6">
    <name type="scientific">Suillus placidus</name>
    <dbReference type="NCBI Taxonomy" id="48579"/>
    <lineage>
        <taxon>Eukaryota</taxon>
        <taxon>Fungi</taxon>
        <taxon>Dikarya</taxon>
        <taxon>Basidiomycota</taxon>
        <taxon>Agaricomycotina</taxon>
        <taxon>Agaricomycetes</taxon>
        <taxon>Agaricomycetidae</taxon>
        <taxon>Boletales</taxon>
        <taxon>Suillineae</taxon>
        <taxon>Suillaceae</taxon>
        <taxon>Suillus</taxon>
    </lineage>
</organism>
<evidence type="ECO:0000256" key="1">
    <source>
        <dbReference type="ARBA" id="ARBA00006914"/>
    </source>
</evidence>
<proteinExistence type="inferred from homology"/>
<keyword evidence="3" id="KW-0067">ATP-binding</keyword>
<dbReference type="GO" id="GO:0006337">
    <property type="term" value="P:nucleosome disassembly"/>
    <property type="evidence" value="ECO:0007669"/>
    <property type="project" value="TreeGrafter"/>
</dbReference>
<dbReference type="AlphaFoldDB" id="A0A9P7D804"/>
<evidence type="ECO:0000313" key="5">
    <source>
        <dbReference type="EMBL" id="KAG1782447.1"/>
    </source>
</evidence>
<dbReference type="InterPro" id="IPR003959">
    <property type="entry name" value="ATPase_AAA_core"/>
</dbReference>
<name>A0A9P7D804_9AGAM</name>
<feature type="domain" description="ATPase AAA-type core" evidence="4">
    <location>
        <begin position="35"/>
        <end position="94"/>
    </location>
</feature>
<dbReference type="Gene3D" id="3.40.50.300">
    <property type="entry name" value="P-loop containing nucleotide triphosphate hydrolases"/>
    <property type="match status" value="1"/>
</dbReference>
<dbReference type="GO" id="GO:0006334">
    <property type="term" value="P:nucleosome assembly"/>
    <property type="evidence" value="ECO:0007669"/>
    <property type="project" value="TreeGrafter"/>
</dbReference>
<dbReference type="SUPFAM" id="SSF52540">
    <property type="entry name" value="P-loop containing nucleoside triphosphate hydrolases"/>
    <property type="match status" value="2"/>
</dbReference>
<keyword evidence="2" id="KW-0547">Nucleotide-binding</keyword>
<protein>
    <recommendedName>
        <fullName evidence="4">ATPase AAA-type core domain-containing protein</fullName>
    </recommendedName>
</protein>
<dbReference type="GO" id="GO:0045815">
    <property type="term" value="P:transcription initiation-coupled chromatin remodeling"/>
    <property type="evidence" value="ECO:0007669"/>
    <property type="project" value="TreeGrafter"/>
</dbReference>
<reference evidence="5" key="1">
    <citation type="journal article" date="2020" name="New Phytol.">
        <title>Comparative genomics reveals dynamic genome evolution in host specialist ectomycorrhizal fungi.</title>
        <authorList>
            <person name="Lofgren L.A."/>
            <person name="Nguyen N.H."/>
            <person name="Vilgalys R."/>
            <person name="Ruytinx J."/>
            <person name="Liao H.L."/>
            <person name="Branco S."/>
            <person name="Kuo A."/>
            <person name="LaButti K."/>
            <person name="Lipzen A."/>
            <person name="Andreopoulos W."/>
            <person name="Pangilinan J."/>
            <person name="Riley R."/>
            <person name="Hundley H."/>
            <person name="Na H."/>
            <person name="Barry K."/>
            <person name="Grigoriev I.V."/>
            <person name="Stajich J.E."/>
            <person name="Kennedy P.G."/>
        </authorList>
    </citation>
    <scope>NUCLEOTIDE SEQUENCE</scope>
    <source>
        <strain evidence="5">DOB743</strain>
    </source>
</reference>
<evidence type="ECO:0000256" key="2">
    <source>
        <dbReference type="ARBA" id="ARBA00022741"/>
    </source>
</evidence>
<dbReference type="InterPro" id="IPR045199">
    <property type="entry name" value="ATAD2-like"/>
</dbReference>
<accession>A0A9P7D804</accession>
<dbReference type="OrthoDB" id="5421at2759"/>
<dbReference type="PANTHER" id="PTHR23069">
    <property type="entry name" value="AAA DOMAIN-CONTAINING"/>
    <property type="match status" value="1"/>
</dbReference>
<comment type="similarity">
    <text evidence="1">Belongs to the AAA ATPase family.</text>
</comment>
<dbReference type="EMBL" id="JABBWD010000003">
    <property type="protein sequence ID" value="KAG1782447.1"/>
    <property type="molecule type" value="Genomic_DNA"/>
</dbReference>
<evidence type="ECO:0000313" key="6">
    <source>
        <dbReference type="Proteomes" id="UP000714275"/>
    </source>
</evidence>
<comment type="caution">
    <text evidence="5">The sequence shown here is derived from an EMBL/GenBank/DDBJ whole genome shotgun (WGS) entry which is preliminary data.</text>
</comment>